<dbReference type="Gene3D" id="3.30.750.24">
    <property type="entry name" value="STAS domain"/>
    <property type="match status" value="1"/>
</dbReference>
<feature type="domain" description="STAS" evidence="1">
    <location>
        <begin position="21"/>
        <end position="105"/>
    </location>
</feature>
<dbReference type="InterPro" id="IPR002645">
    <property type="entry name" value="STAS_dom"/>
</dbReference>
<evidence type="ECO:0000259" key="1">
    <source>
        <dbReference type="PROSITE" id="PS50801"/>
    </source>
</evidence>
<dbReference type="SUPFAM" id="SSF52091">
    <property type="entry name" value="SpoIIaa-like"/>
    <property type="match status" value="1"/>
</dbReference>
<protein>
    <recommendedName>
        <fullName evidence="1">STAS domain-containing protein</fullName>
    </recommendedName>
</protein>
<proteinExistence type="predicted"/>
<keyword evidence="3" id="KW-1185">Reference proteome</keyword>
<dbReference type="Proteomes" id="UP000653480">
    <property type="component" value="Unassembled WGS sequence"/>
</dbReference>
<dbReference type="InterPro" id="IPR036513">
    <property type="entry name" value="STAS_dom_sf"/>
</dbReference>
<name>A0A8H9H7Z6_9ACTN</name>
<reference evidence="2" key="1">
    <citation type="journal article" date="2014" name="Int. J. Syst. Evol. Microbiol.">
        <title>Complete genome sequence of Corynebacterium casei LMG S-19264T (=DSM 44701T), isolated from a smear-ripened cheese.</title>
        <authorList>
            <consortium name="US DOE Joint Genome Institute (JGI-PGF)"/>
            <person name="Walter F."/>
            <person name="Albersmeier A."/>
            <person name="Kalinowski J."/>
            <person name="Ruckert C."/>
        </authorList>
    </citation>
    <scope>NUCLEOTIDE SEQUENCE</scope>
    <source>
        <strain evidence="2">CGMCC 4.7138</strain>
    </source>
</reference>
<dbReference type="PROSITE" id="PS50801">
    <property type="entry name" value="STAS"/>
    <property type="match status" value="1"/>
</dbReference>
<evidence type="ECO:0000313" key="3">
    <source>
        <dbReference type="Proteomes" id="UP000653480"/>
    </source>
</evidence>
<comment type="caution">
    <text evidence="2">The sequence shown here is derived from an EMBL/GenBank/DDBJ whole genome shotgun (WGS) entry which is preliminary data.</text>
</comment>
<dbReference type="RefSeq" id="WP_142574534.1">
    <property type="nucleotide sequence ID" value="NZ_BMMN01000015.1"/>
</dbReference>
<accession>A0A8H9H7Z6</accession>
<dbReference type="Pfam" id="PF13466">
    <property type="entry name" value="STAS_2"/>
    <property type="match status" value="1"/>
</dbReference>
<reference evidence="2" key="2">
    <citation type="submission" date="2020-09" db="EMBL/GenBank/DDBJ databases">
        <authorList>
            <person name="Sun Q."/>
            <person name="Zhou Y."/>
        </authorList>
    </citation>
    <scope>NUCLEOTIDE SEQUENCE</scope>
    <source>
        <strain evidence="2">CGMCC 4.7138</strain>
    </source>
</reference>
<dbReference type="CDD" id="cd07043">
    <property type="entry name" value="STAS_anti-anti-sigma_factors"/>
    <property type="match status" value="1"/>
</dbReference>
<sequence>MRATVRRRRITACADPQGFCIEGDLDRISLPALTLALASMSNSADIHVDLSGLVFIDVGGLRALVTAAARLEGDHSLILRSAPPQTRRLLDLTGWCSAPGLTLGG</sequence>
<dbReference type="InterPro" id="IPR058548">
    <property type="entry name" value="MlaB-like_STAS"/>
</dbReference>
<dbReference type="AlphaFoldDB" id="A0A8H9H7Z6"/>
<dbReference type="EMBL" id="BMMN01000015">
    <property type="protein sequence ID" value="GGO27064.1"/>
    <property type="molecule type" value="Genomic_DNA"/>
</dbReference>
<evidence type="ECO:0000313" key="2">
    <source>
        <dbReference type="EMBL" id="GGO27064.1"/>
    </source>
</evidence>
<organism evidence="2 3">
    <name type="scientific">Microbispora bryophytorum</name>
    <dbReference type="NCBI Taxonomy" id="1460882"/>
    <lineage>
        <taxon>Bacteria</taxon>
        <taxon>Bacillati</taxon>
        <taxon>Actinomycetota</taxon>
        <taxon>Actinomycetes</taxon>
        <taxon>Streptosporangiales</taxon>
        <taxon>Streptosporangiaceae</taxon>
        <taxon>Microbispora</taxon>
    </lineage>
</organism>
<dbReference type="OrthoDB" id="116243at2"/>
<gene>
    <name evidence="2" type="ORF">GCM10011574_60080</name>
</gene>